<evidence type="ECO:0000313" key="3">
    <source>
        <dbReference type="EMBL" id="ENN76069.1"/>
    </source>
</evidence>
<evidence type="ECO:0000256" key="2">
    <source>
        <dbReference type="SAM" id="MobiDB-lite"/>
    </source>
</evidence>
<dbReference type="Gene3D" id="1.25.40.410">
    <property type="match status" value="1"/>
</dbReference>
<accession>N6T799</accession>
<feature type="compositionally biased region" description="Polar residues" evidence="2">
    <location>
        <begin position="414"/>
        <end position="431"/>
    </location>
</feature>
<name>N6T799_DENPD</name>
<dbReference type="PANTHER" id="PTHR23317">
    <property type="entry name" value="DEDICATOR OF CYTOKINESIS DOCK"/>
    <property type="match status" value="1"/>
</dbReference>
<feature type="region of interest" description="Disordered" evidence="2">
    <location>
        <begin position="414"/>
        <end position="453"/>
    </location>
</feature>
<sequence length="453" mass="51669">MNDIYRVLIPIAENNRDFKKLANIHGKLHDAYTRIDQLQGKRMFGTYFRVGFYGSKFGDLDKEEFVYKEPTLTKLPEIFSRLENFYAERFGSDNVIIIKDSNVVDLNSLSSDKAYIQITYVEPYFEQFELRYRQTHFDKNFNIKRFVYATPFTMTGKAHGELKDQYKRKTILTTAVHFPYVKTRIQVVARAQITLTPIEASIHYCTLYYHYHTEFLHIAILQVAIEDIQKKTAELAVATHQEPPDPKILQMVLQGCIGTTVNQGPLEMALTFLPSDGKALTKHQNKLRLCFKDFSKKCCDALKKNKNLIGPDQRDYQRELDRNYKKFIEKLQPLVNPSSITIISTSPSKYVHSESSVLRCRGLWEFLPDVSTTPAVDIFKGSGRSDLPCFTTKTDYRTRPGPAVCMELHVSLTSGRSSSPGNTTQSTNISGVAQGVPPQEQPGSGFAGSHQWE</sequence>
<dbReference type="GO" id="GO:0007264">
    <property type="term" value="P:small GTPase-mediated signal transduction"/>
    <property type="evidence" value="ECO:0007669"/>
    <property type="project" value="InterPro"/>
</dbReference>
<comment type="similarity">
    <text evidence="1">Belongs to the DOCK family.</text>
</comment>
<protein>
    <submittedName>
        <fullName evidence="3">Uncharacterized protein</fullName>
    </submittedName>
</protein>
<dbReference type="InterPro" id="IPR043162">
    <property type="entry name" value="DOCK_C_lobe_C"/>
</dbReference>
<dbReference type="FunFam" id="1.20.58.740:FF:000002">
    <property type="entry name" value="Dedicator of cytokinesis protein 7"/>
    <property type="match status" value="1"/>
</dbReference>
<dbReference type="InterPro" id="IPR026791">
    <property type="entry name" value="DOCK"/>
</dbReference>
<dbReference type="HOGENOM" id="CLU_604490_0_0_1"/>
<dbReference type="Pfam" id="PF20421">
    <property type="entry name" value="DHR-2_Lobe_C"/>
    <property type="match status" value="1"/>
</dbReference>
<organism evidence="3">
    <name type="scientific">Dendroctonus ponderosae</name>
    <name type="common">Mountain pine beetle</name>
    <dbReference type="NCBI Taxonomy" id="77166"/>
    <lineage>
        <taxon>Eukaryota</taxon>
        <taxon>Metazoa</taxon>
        <taxon>Ecdysozoa</taxon>
        <taxon>Arthropoda</taxon>
        <taxon>Hexapoda</taxon>
        <taxon>Insecta</taxon>
        <taxon>Pterygota</taxon>
        <taxon>Neoptera</taxon>
        <taxon>Endopterygota</taxon>
        <taxon>Coleoptera</taxon>
        <taxon>Polyphaga</taxon>
        <taxon>Cucujiformia</taxon>
        <taxon>Curculionidae</taxon>
        <taxon>Scolytinae</taxon>
        <taxon>Dendroctonus</taxon>
    </lineage>
</organism>
<evidence type="ECO:0000256" key="1">
    <source>
        <dbReference type="PROSITE-ProRule" id="PRU00984"/>
    </source>
</evidence>
<dbReference type="InterPro" id="IPR043161">
    <property type="entry name" value="DOCK_C_lobe_A"/>
</dbReference>
<gene>
    <name evidence="3" type="ORF">YQE_07441</name>
</gene>
<dbReference type="EMBL" id="KB740993">
    <property type="protein sequence ID" value="ENN76069.1"/>
    <property type="molecule type" value="Genomic_DNA"/>
</dbReference>
<dbReference type="GO" id="GO:0005085">
    <property type="term" value="F:guanyl-nucleotide exchange factor activity"/>
    <property type="evidence" value="ECO:0007669"/>
    <property type="project" value="InterPro"/>
</dbReference>
<dbReference type="AlphaFoldDB" id="N6T799"/>
<dbReference type="Gene3D" id="1.20.58.740">
    <property type="match status" value="1"/>
</dbReference>
<dbReference type="OMA" id="SELCAIM"/>
<dbReference type="Pfam" id="PF06920">
    <property type="entry name" value="DHR-2_Lobe_A"/>
    <property type="match status" value="1"/>
</dbReference>
<dbReference type="Pfam" id="PF20422">
    <property type="entry name" value="DHR-2_Lobe_B"/>
    <property type="match status" value="1"/>
</dbReference>
<reference evidence="3" key="1">
    <citation type="journal article" date="2013" name="Genome Biol.">
        <title>Draft genome of the mountain pine beetle, Dendroctonus ponderosae Hopkins, a major forest pest.</title>
        <authorList>
            <person name="Keeling C.I."/>
            <person name="Yuen M.M."/>
            <person name="Liao N.Y."/>
            <person name="Docking T.R."/>
            <person name="Chan S.K."/>
            <person name="Taylor G.A."/>
            <person name="Palmquist D.L."/>
            <person name="Jackman S.D."/>
            <person name="Nguyen A."/>
            <person name="Li M."/>
            <person name="Henderson H."/>
            <person name="Janes J.K."/>
            <person name="Zhao Y."/>
            <person name="Pandoh P."/>
            <person name="Moore R."/>
            <person name="Sperling F.A."/>
            <person name="Huber D.P."/>
            <person name="Birol I."/>
            <person name="Jones S.J."/>
            <person name="Bohlmann J."/>
        </authorList>
    </citation>
    <scope>NUCLEOTIDE SEQUENCE</scope>
</reference>
<dbReference type="PROSITE" id="PS51651">
    <property type="entry name" value="DOCKER"/>
    <property type="match status" value="1"/>
</dbReference>
<dbReference type="PANTHER" id="PTHR23317:SF76">
    <property type="entry name" value="LD20667P"/>
    <property type="match status" value="1"/>
</dbReference>
<feature type="non-terminal residue" evidence="3">
    <location>
        <position position="1"/>
    </location>
</feature>
<dbReference type="InterPro" id="IPR046770">
    <property type="entry name" value="DOCKER_Lobe_B"/>
</dbReference>
<proteinExistence type="inferred from homology"/>
<dbReference type="InterPro" id="IPR046769">
    <property type="entry name" value="DOCKER_Lobe_A"/>
</dbReference>
<dbReference type="OrthoDB" id="47328at2759"/>
<dbReference type="InterPro" id="IPR027357">
    <property type="entry name" value="DOCKER_dom"/>
</dbReference>
<dbReference type="InterPro" id="IPR046773">
    <property type="entry name" value="DOCKER_Lobe_C"/>
</dbReference>